<dbReference type="EMBL" id="BSXU01001904">
    <property type="protein sequence ID" value="GMG32237.1"/>
    <property type="molecule type" value="Genomic_DNA"/>
</dbReference>
<evidence type="ECO:0000256" key="4">
    <source>
        <dbReference type="ARBA" id="ARBA00009461"/>
    </source>
</evidence>
<evidence type="ECO:0000259" key="9">
    <source>
        <dbReference type="SMART" id="SM01312"/>
    </source>
</evidence>
<dbReference type="SMART" id="SM01312">
    <property type="entry name" value="RTC4"/>
    <property type="match status" value="1"/>
</dbReference>
<proteinExistence type="inferred from homology"/>
<evidence type="ECO:0000256" key="1">
    <source>
        <dbReference type="ARBA" id="ARBA00002738"/>
    </source>
</evidence>
<evidence type="ECO:0000256" key="8">
    <source>
        <dbReference type="SAM" id="MobiDB-lite"/>
    </source>
</evidence>
<sequence length="484" mass="55408">MSQFKTGTLQSLSNSKTRLSTPNGSRKGSLYYTSNSKATTISPPTQEIDHTKPITHHRPKCPTEEGLLGVPKSSGINRNRNRNPLAKLNRKRFQPIDSLSSGGLSSVQKKQKKSKNGIEVAIIHSSQSDDSNNNDVFDFEDSPSSVTFKHSKHSHHFVNDHSSKKKEIKNSDEVFNLLASVKNTENFISDMDELKKNSSDSKTKKTKHSDKLDALLNDNNDSIVDNVIEDIEGLKQFNNKSMKSLMSGNSETVEAVRQKYKKEFPELNPDILDKDQILERVEKYIPFVKKILKRSEQSFFYDLAKQIADSSHRSVITDMEIIGMPKNKYHGYFGQKRQSLIAQYLEQTLENFLRESSRHDKTIQFWGKRYFTMYVLSPEVISRMIIEDMMFDDTEDKLKKAYEFMVLTNDYGFYLMDKNDPDEVEFSVSEDENGSDNDNDNDLQVSSSTEKKSTKLKVSLHDNPDFLDSDSDSDDDDLDSVFKR</sequence>
<dbReference type="PANTHER" id="PTHR41391">
    <property type="entry name" value="RESTRICTION OF TELOMERE CAPPING PROTEIN 4"/>
    <property type="match status" value="1"/>
</dbReference>
<feature type="region of interest" description="Disordered" evidence="8">
    <location>
        <begin position="1"/>
        <end position="116"/>
    </location>
</feature>
<comment type="similarity">
    <text evidence="4">Belongs to the RTC4 family.</text>
</comment>
<comment type="function">
    <text evidence="1">May be involved in a process influencing telomere capping.</text>
</comment>
<feature type="compositionally biased region" description="Acidic residues" evidence="8">
    <location>
        <begin position="465"/>
        <end position="484"/>
    </location>
</feature>
<accession>A0A9W7DFI9</accession>
<dbReference type="InterPro" id="IPR028094">
    <property type="entry name" value="RTC4_C"/>
</dbReference>
<feature type="compositionally biased region" description="Polar residues" evidence="8">
    <location>
        <begin position="1"/>
        <end position="45"/>
    </location>
</feature>
<keyword evidence="7" id="KW-0539">Nucleus</keyword>
<keyword evidence="11" id="KW-1185">Reference proteome</keyword>
<evidence type="ECO:0000256" key="2">
    <source>
        <dbReference type="ARBA" id="ARBA00004123"/>
    </source>
</evidence>
<dbReference type="GO" id="GO:0005634">
    <property type="term" value="C:nucleus"/>
    <property type="evidence" value="ECO:0007669"/>
    <property type="project" value="UniProtKB-SubCell"/>
</dbReference>
<comment type="subcellular location">
    <subcellularLocation>
        <location evidence="3">Cytoplasm</location>
    </subcellularLocation>
    <subcellularLocation>
        <location evidence="2">Nucleus</location>
    </subcellularLocation>
</comment>
<keyword evidence="6" id="KW-0963">Cytoplasm</keyword>
<dbReference type="Pfam" id="PF14474">
    <property type="entry name" value="RTC4"/>
    <property type="match status" value="1"/>
</dbReference>
<feature type="compositionally biased region" description="Acidic residues" evidence="8">
    <location>
        <begin position="424"/>
        <end position="441"/>
    </location>
</feature>
<dbReference type="OrthoDB" id="128308at2759"/>
<name>A0A9W7DFI9_AMBMO</name>
<evidence type="ECO:0000256" key="7">
    <source>
        <dbReference type="ARBA" id="ARBA00023242"/>
    </source>
</evidence>
<dbReference type="AlphaFoldDB" id="A0A9W7DFI9"/>
<dbReference type="PANTHER" id="PTHR41391:SF1">
    <property type="entry name" value="RESTRICTION OF TELOMERE CAPPING PROTEIN 4"/>
    <property type="match status" value="1"/>
</dbReference>
<comment type="caution">
    <text evidence="10">The sequence shown here is derived from an EMBL/GenBank/DDBJ whole genome shotgun (WGS) entry which is preliminary data.</text>
</comment>
<evidence type="ECO:0000256" key="3">
    <source>
        <dbReference type="ARBA" id="ARBA00004496"/>
    </source>
</evidence>
<evidence type="ECO:0000313" key="11">
    <source>
        <dbReference type="Proteomes" id="UP001165063"/>
    </source>
</evidence>
<feature type="compositionally biased region" description="Basic and acidic residues" evidence="8">
    <location>
        <begin position="449"/>
        <end position="464"/>
    </location>
</feature>
<feature type="compositionally biased region" description="Low complexity" evidence="8">
    <location>
        <begin position="98"/>
        <end position="108"/>
    </location>
</feature>
<reference evidence="10" key="1">
    <citation type="submission" date="2023-04" db="EMBL/GenBank/DDBJ databases">
        <title>Ambrosiozyma monospora NBRC 1965.</title>
        <authorList>
            <person name="Ichikawa N."/>
            <person name="Sato H."/>
            <person name="Tonouchi N."/>
        </authorList>
    </citation>
    <scope>NUCLEOTIDE SEQUENCE</scope>
    <source>
        <strain evidence="10">NBRC 1965</strain>
    </source>
</reference>
<feature type="region of interest" description="Disordered" evidence="8">
    <location>
        <begin position="424"/>
        <end position="484"/>
    </location>
</feature>
<feature type="domain" description="Restriction of telomere capping protein 4 C-terminal" evidence="9">
    <location>
        <begin position="291"/>
        <end position="418"/>
    </location>
</feature>
<evidence type="ECO:0000256" key="6">
    <source>
        <dbReference type="ARBA" id="ARBA00022490"/>
    </source>
</evidence>
<gene>
    <name evidence="10" type="ORF">Amon01_000411700</name>
</gene>
<evidence type="ECO:0000313" key="10">
    <source>
        <dbReference type="EMBL" id="GMG32237.1"/>
    </source>
</evidence>
<organism evidence="10 11">
    <name type="scientific">Ambrosiozyma monospora</name>
    <name type="common">Yeast</name>
    <name type="synonym">Endomycopsis monosporus</name>
    <dbReference type="NCBI Taxonomy" id="43982"/>
    <lineage>
        <taxon>Eukaryota</taxon>
        <taxon>Fungi</taxon>
        <taxon>Dikarya</taxon>
        <taxon>Ascomycota</taxon>
        <taxon>Saccharomycotina</taxon>
        <taxon>Pichiomycetes</taxon>
        <taxon>Pichiales</taxon>
        <taxon>Pichiaceae</taxon>
        <taxon>Ambrosiozyma</taxon>
    </lineage>
</organism>
<dbReference type="Proteomes" id="UP001165063">
    <property type="component" value="Unassembled WGS sequence"/>
</dbReference>
<dbReference type="InterPro" id="IPR039024">
    <property type="entry name" value="RTC4"/>
</dbReference>
<dbReference type="GO" id="GO:0005737">
    <property type="term" value="C:cytoplasm"/>
    <property type="evidence" value="ECO:0007669"/>
    <property type="project" value="UniProtKB-SubCell"/>
</dbReference>
<protein>
    <recommendedName>
        <fullName evidence="5">Restriction of telomere capping protein 4</fullName>
    </recommendedName>
</protein>
<evidence type="ECO:0000256" key="5">
    <source>
        <dbReference type="ARBA" id="ARBA00015162"/>
    </source>
</evidence>